<feature type="domain" description="RPW8" evidence="1">
    <location>
        <begin position="1"/>
        <end position="149"/>
    </location>
</feature>
<name>A0AA39W6U6_ACESA</name>
<protein>
    <recommendedName>
        <fullName evidence="1">RPW8 domain-containing protein</fullName>
    </recommendedName>
</protein>
<keyword evidence="3" id="KW-1185">Reference proteome</keyword>
<evidence type="ECO:0000313" key="3">
    <source>
        <dbReference type="Proteomes" id="UP001168877"/>
    </source>
</evidence>
<comment type="caution">
    <text evidence="2">The sequence shown here is derived from an EMBL/GenBank/DDBJ whole genome shotgun (WGS) entry which is preliminary data.</text>
</comment>
<dbReference type="AlphaFoldDB" id="A0AA39W6U6"/>
<dbReference type="Proteomes" id="UP001168877">
    <property type="component" value="Unassembled WGS sequence"/>
</dbReference>
<evidence type="ECO:0000259" key="1">
    <source>
        <dbReference type="PROSITE" id="PS51153"/>
    </source>
</evidence>
<dbReference type="Pfam" id="PF05659">
    <property type="entry name" value="RPW8"/>
    <property type="match status" value="1"/>
</dbReference>
<accession>A0AA39W6U6</accession>
<gene>
    <name evidence="2" type="ORF">LWI29_030457</name>
</gene>
<dbReference type="PROSITE" id="PS51153">
    <property type="entry name" value="RPW8"/>
    <property type="match status" value="1"/>
</dbReference>
<dbReference type="InterPro" id="IPR008808">
    <property type="entry name" value="Powdery_mildew-R_dom"/>
</dbReference>
<sequence>MADLFGGAMLGAFFGELLKVVTEAKNISDEYETELAKLKSTLESIKPIIQEIETLNIALNIPEQETAQLKEELIKGTELVRKCSKGKCCCFKKVNYADKLNNLNQSIERFIKVNMQAQMVRDNKKILVEVDMQTELIKDNKKILEQVEERGANMQTDDKKILEQVEEIRVNIQTELITDNKKILEQVEVIGKKIDRDGGVSNRVELMDPVWCLILQ</sequence>
<dbReference type="EMBL" id="JAUESC010000002">
    <property type="protein sequence ID" value="KAK0605757.1"/>
    <property type="molecule type" value="Genomic_DNA"/>
</dbReference>
<proteinExistence type="predicted"/>
<evidence type="ECO:0000313" key="2">
    <source>
        <dbReference type="EMBL" id="KAK0605757.1"/>
    </source>
</evidence>
<organism evidence="2 3">
    <name type="scientific">Acer saccharum</name>
    <name type="common">Sugar maple</name>
    <dbReference type="NCBI Taxonomy" id="4024"/>
    <lineage>
        <taxon>Eukaryota</taxon>
        <taxon>Viridiplantae</taxon>
        <taxon>Streptophyta</taxon>
        <taxon>Embryophyta</taxon>
        <taxon>Tracheophyta</taxon>
        <taxon>Spermatophyta</taxon>
        <taxon>Magnoliopsida</taxon>
        <taxon>eudicotyledons</taxon>
        <taxon>Gunneridae</taxon>
        <taxon>Pentapetalae</taxon>
        <taxon>rosids</taxon>
        <taxon>malvids</taxon>
        <taxon>Sapindales</taxon>
        <taxon>Sapindaceae</taxon>
        <taxon>Hippocastanoideae</taxon>
        <taxon>Acereae</taxon>
        <taxon>Acer</taxon>
    </lineage>
</organism>
<reference evidence="2" key="1">
    <citation type="journal article" date="2022" name="Plant J.">
        <title>Strategies of tolerance reflected in two North American maple genomes.</title>
        <authorList>
            <person name="McEvoy S.L."/>
            <person name="Sezen U.U."/>
            <person name="Trouern-Trend A."/>
            <person name="McMahon S.M."/>
            <person name="Schaberg P.G."/>
            <person name="Yang J."/>
            <person name="Wegrzyn J.L."/>
            <person name="Swenson N.G."/>
        </authorList>
    </citation>
    <scope>NUCLEOTIDE SEQUENCE</scope>
    <source>
        <strain evidence="2">NS2018</strain>
    </source>
</reference>
<reference evidence="2" key="2">
    <citation type="submission" date="2023-06" db="EMBL/GenBank/DDBJ databases">
        <authorList>
            <person name="Swenson N.G."/>
            <person name="Wegrzyn J.L."/>
            <person name="Mcevoy S.L."/>
        </authorList>
    </citation>
    <scope>NUCLEOTIDE SEQUENCE</scope>
    <source>
        <strain evidence="2">NS2018</strain>
        <tissue evidence="2">Leaf</tissue>
    </source>
</reference>